<dbReference type="PANTHER" id="PTHR43386:SF25">
    <property type="entry name" value="PEPTIDE ABC TRANSPORTER PERMEASE PROTEIN"/>
    <property type="match status" value="1"/>
</dbReference>
<dbReference type="SUPFAM" id="SSF161098">
    <property type="entry name" value="MetI-like"/>
    <property type="match status" value="1"/>
</dbReference>
<keyword evidence="5 7" id="KW-1133">Transmembrane helix</keyword>
<feature type="transmembrane region" description="Helical" evidence="7">
    <location>
        <begin position="195"/>
        <end position="219"/>
    </location>
</feature>
<comment type="subcellular location">
    <subcellularLocation>
        <location evidence="1 7">Cell membrane</location>
        <topology evidence="1 7">Multi-pass membrane protein</topology>
    </subcellularLocation>
</comment>
<protein>
    <submittedName>
        <fullName evidence="9">ABC transporter permease subunit</fullName>
    </submittedName>
</protein>
<evidence type="ECO:0000313" key="10">
    <source>
        <dbReference type="Proteomes" id="UP001501591"/>
    </source>
</evidence>
<evidence type="ECO:0000256" key="3">
    <source>
        <dbReference type="ARBA" id="ARBA00022475"/>
    </source>
</evidence>
<evidence type="ECO:0000256" key="2">
    <source>
        <dbReference type="ARBA" id="ARBA00022448"/>
    </source>
</evidence>
<dbReference type="InterPro" id="IPR035906">
    <property type="entry name" value="MetI-like_sf"/>
</dbReference>
<dbReference type="InterPro" id="IPR050366">
    <property type="entry name" value="BP-dependent_transpt_permease"/>
</dbReference>
<feature type="transmembrane region" description="Helical" evidence="7">
    <location>
        <begin position="111"/>
        <end position="130"/>
    </location>
</feature>
<dbReference type="Pfam" id="PF00528">
    <property type="entry name" value="BPD_transp_1"/>
    <property type="match status" value="1"/>
</dbReference>
<organism evidence="9 10">
    <name type="scientific">Microbacterium soli</name>
    <dbReference type="NCBI Taxonomy" id="446075"/>
    <lineage>
        <taxon>Bacteria</taxon>
        <taxon>Bacillati</taxon>
        <taxon>Actinomycetota</taxon>
        <taxon>Actinomycetes</taxon>
        <taxon>Micrococcales</taxon>
        <taxon>Microbacteriaceae</taxon>
        <taxon>Microbacterium</taxon>
    </lineage>
</organism>
<proteinExistence type="inferred from homology"/>
<feature type="transmembrane region" description="Helical" evidence="7">
    <location>
        <begin position="136"/>
        <end position="156"/>
    </location>
</feature>
<evidence type="ECO:0000256" key="1">
    <source>
        <dbReference type="ARBA" id="ARBA00004651"/>
    </source>
</evidence>
<gene>
    <name evidence="9" type="ORF">GCM10022383_02190</name>
</gene>
<dbReference type="PANTHER" id="PTHR43386">
    <property type="entry name" value="OLIGOPEPTIDE TRANSPORT SYSTEM PERMEASE PROTEIN APPC"/>
    <property type="match status" value="1"/>
</dbReference>
<dbReference type="EMBL" id="BAABCP010000001">
    <property type="protein sequence ID" value="GAA3926623.1"/>
    <property type="molecule type" value="Genomic_DNA"/>
</dbReference>
<keyword evidence="3" id="KW-1003">Cell membrane</keyword>
<evidence type="ECO:0000256" key="6">
    <source>
        <dbReference type="ARBA" id="ARBA00023136"/>
    </source>
</evidence>
<sequence>MMPRWLRTLLSTRTGLFGVAVVALIVLTALVSLLWTPFDPMISDVRGRWAAPSWPHLLGTDGTGRDILSLLMAGARTTVFVAVGSAVVATVVGIALAALGALTARWLRETVAVLVDILIAFPVLLIAMMISAVWGGSLWVVVFAVGIGFGVSMARVTRPELRRVQQSDFVVAGRAAGLSTGQNLLRHLLPNIAPVFIVQLSWSMAVAVLAEAGLSYLGFGATLTEASWGTLLADLQRYIGVHPLTVVWPGLAITVTVLGLNLLGDALREATDPTLSRDADRLHEPVVIA</sequence>
<evidence type="ECO:0000259" key="8">
    <source>
        <dbReference type="PROSITE" id="PS50928"/>
    </source>
</evidence>
<feature type="transmembrane region" description="Helical" evidence="7">
    <location>
        <begin position="12"/>
        <end position="35"/>
    </location>
</feature>
<dbReference type="Gene3D" id="1.10.3720.10">
    <property type="entry name" value="MetI-like"/>
    <property type="match status" value="1"/>
</dbReference>
<dbReference type="Proteomes" id="UP001501591">
    <property type="component" value="Unassembled WGS sequence"/>
</dbReference>
<reference evidence="10" key="1">
    <citation type="journal article" date="2019" name="Int. J. Syst. Evol. Microbiol.">
        <title>The Global Catalogue of Microorganisms (GCM) 10K type strain sequencing project: providing services to taxonomists for standard genome sequencing and annotation.</title>
        <authorList>
            <consortium name="The Broad Institute Genomics Platform"/>
            <consortium name="The Broad Institute Genome Sequencing Center for Infectious Disease"/>
            <person name="Wu L."/>
            <person name="Ma J."/>
        </authorList>
    </citation>
    <scope>NUCLEOTIDE SEQUENCE [LARGE SCALE GENOMIC DNA]</scope>
    <source>
        <strain evidence="10">JCM 17024</strain>
    </source>
</reference>
<evidence type="ECO:0000256" key="5">
    <source>
        <dbReference type="ARBA" id="ARBA00022989"/>
    </source>
</evidence>
<evidence type="ECO:0000256" key="4">
    <source>
        <dbReference type="ARBA" id="ARBA00022692"/>
    </source>
</evidence>
<keyword evidence="10" id="KW-1185">Reference proteome</keyword>
<keyword evidence="4 7" id="KW-0812">Transmembrane</keyword>
<comment type="similarity">
    <text evidence="7">Belongs to the binding-protein-dependent transport system permease family.</text>
</comment>
<dbReference type="CDD" id="cd06261">
    <property type="entry name" value="TM_PBP2"/>
    <property type="match status" value="1"/>
</dbReference>
<feature type="transmembrane region" description="Helical" evidence="7">
    <location>
        <begin position="79"/>
        <end position="99"/>
    </location>
</feature>
<name>A0ABP7MNF2_9MICO</name>
<dbReference type="PROSITE" id="PS50928">
    <property type="entry name" value="ABC_TM1"/>
    <property type="match status" value="1"/>
</dbReference>
<keyword evidence="2 7" id="KW-0813">Transport</keyword>
<feature type="transmembrane region" description="Helical" evidence="7">
    <location>
        <begin position="239"/>
        <end position="263"/>
    </location>
</feature>
<evidence type="ECO:0000313" key="9">
    <source>
        <dbReference type="EMBL" id="GAA3926623.1"/>
    </source>
</evidence>
<evidence type="ECO:0000256" key="7">
    <source>
        <dbReference type="RuleBase" id="RU363032"/>
    </source>
</evidence>
<accession>A0ABP7MNF2</accession>
<keyword evidence="6 7" id="KW-0472">Membrane</keyword>
<feature type="domain" description="ABC transmembrane type-1" evidence="8">
    <location>
        <begin position="75"/>
        <end position="264"/>
    </location>
</feature>
<dbReference type="InterPro" id="IPR000515">
    <property type="entry name" value="MetI-like"/>
</dbReference>
<comment type="caution">
    <text evidence="9">The sequence shown here is derived from an EMBL/GenBank/DDBJ whole genome shotgun (WGS) entry which is preliminary data.</text>
</comment>
<dbReference type="RefSeq" id="WP_425562711.1">
    <property type="nucleotide sequence ID" value="NZ_BAABCP010000001.1"/>
</dbReference>